<name>A0A0H3M4V2_BARHE</name>
<sequence length="130" mass="14984">MEKLIAIQQNTIKQETVQTMSSREIAELCGKRHGHVMRDIRKLFSELKIDLSNFAGLYKDSTGRTLPCYHLPKREALIVILGYNTVLRAKIIDYWKKLEEQAANPQIDFSSPEIRAAIMMHLKNKIKQTA</sequence>
<dbReference type="EMBL" id="BX897699">
    <property type="protein sequence ID" value="CAF27178.1"/>
    <property type="molecule type" value="Genomic_DNA"/>
</dbReference>
<accession>A0A0H3M4V2</accession>
<evidence type="ECO:0000313" key="2">
    <source>
        <dbReference type="Proteomes" id="UP000000421"/>
    </source>
</evidence>
<dbReference type="EnsemblBacteria" id="CAF27178">
    <property type="protein sequence ID" value="CAF27178"/>
    <property type="gene ID" value="BH03670"/>
</dbReference>
<keyword evidence="2" id="KW-1185">Reference proteome</keyword>
<dbReference type="OrthoDB" id="8410826at2"/>
<gene>
    <name evidence="1" type="ordered locus">BH03670</name>
</gene>
<dbReference type="AlphaFoldDB" id="A0A0H3M4V2"/>
<dbReference type="Pfam" id="PF09669">
    <property type="entry name" value="Phage_pRha"/>
    <property type="match status" value="1"/>
</dbReference>
<dbReference type="RefSeq" id="WP_011180305.1">
    <property type="nucleotide sequence ID" value="NC_005956.1"/>
</dbReference>
<dbReference type="eggNOG" id="COG3646">
    <property type="taxonomic scope" value="Bacteria"/>
</dbReference>
<proteinExistence type="predicted"/>
<evidence type="ECO:0000313" key="1">
    <source>
        <dbReference type="EMBL" id="CAF27178.1"/>
    </source>
</evidence>
<protein>
    <submittedName>
        <fullName evidence="1">Anti-repressor protein</fullName>
    </submittedName>
</protein>
<dbReference type="GeneID" id="92985027"/>
<accession>A0A0K8IYP1</accession>
<dbReference type="PaxDb" id="283166-BH03670"/>
<reference evidence="1 2" key="1">
    <citation type="journal article" date="2004" name="Proc. Natl. Acad. Sci. U.S.A.">
        <title>The louse-borne human pathogen Bartonella quintana is a genomic derivative of the zoonotic agent Bartonella henselae.</title>
        <authorList>
            <person name="Alsmark U.C.M."/>
            <person name="Frank A.C."/>
            <person name="Karlberg E.O."/>
            <person name="Legault B.-A."/>
            <person name="Ardell D.H."/>
            <person name="Canbaeck B."/>
            <person name="Eriksson A.-S."/>
            <person name="Naeslund A.K."/>
            <person name="Handley S.A."/>
            <person name="Huvet M."/>
            <person name="La Scola B."/>
            <person name="Holmberg M."/>
            <person name="Andersson S.G.E."/>
        </authorList>
    </citation>
    <scope>NUCLEOTIDE SEQUENCE [LARGE SCALE GENOMIC DNA]</scope>
    <source>
        <strain evidence="2">ATCC 49882 / DSM 28221 / CCUG 30454 / Houston 1</strain>
    </source>
</reference>
<dbReference type="KEGG" id="bhe:BH03670"/>
<dbReference type="Proteomes" id="UP000000421">
    <property type="component" value="Chromosome"/>
</dbReference>
<organism evidence="1 2">
    <name type="scientific">Bartonella henselae (strain ATCC 49882 / DSM 28221 / CCUG 30454 / Houston 1)</name>
    <name type="common">Rochalimaea henselae</name>
    <dbReference type="NCBI Taxonomy" id="283166"/>
    <lineage>
        <taxon>Bacteria</taxon>
        <taxon>Pseudomonadati</taxon>
        <taxon>Pseudomonadota</taxon>
        <taxon>Alphaproteobacteria</taxon>
        <taxon>Hyphomicrobiales</taxon>
        <taxon>Bartonellaceae</taxon>
        <taxon>Bartonella</taxon>
    </lineage>
</organism>
<dbReference type="InterPro" id="IPR014054">
    <property type="entry name" value="Phage_regulatory_Rha"/>
</dbReference>